<evidence type="ECO:0000313" key="2">
    <source>
        <dbReference type="Proteomes" id="UP000028542"/>
    </source>
</evidence>
<dbReference type="PIRSF" id="PIRSF033595">
    <property type="entry name" value="UCP033595"/>
    <property type="match status" value="1"/>
</dbReference>
<gene>
    <name evidence="1" type="ORF">IO99_08370</name>
</gene>
<comment type="caution">
    <text evidence="1">The sequence shown here is derived from an EMBL/GenBank/DDBJ whole genome shotgun (WGS) entry which is preliminary data.</text>
</comment>
<evidence type="ECO:0000313" key="1">
    <source>
        <dbReference type="EMBL" id="KEZ86879.1"/>
    </source>
</evidence>
<accession>A0A084JD45</accession>
<dbReference type="STRING" id="318464.IO99_08370"/>
<dbReference type="EMBL" id="JPMD01000017">
    <property type="protein sequence ID" value="KEZ86879.1"/>
    <property type="molecule type" value="Genomic_DNA"/>
</dbReference>
<protein>
    <submittedName>
        <fullName evidence="1">Uncharacterized protein</fullName>
    </submittedName>
</protein>
<reference evidence="1 2" key="1">
    <citation type="submission" date="2014-07" db="EMBL/GenBank/DDBJ databases">
        <title>Draft genome of Clostridium sulfidigenes 113A isolated from sediments associated with methane hydrate from Krishna Godavari basin.</title>
        <authorList>
            <person name="Honkalas V.S."/>
            <person name="Dabir A.P."/>
            <person name="Arora P."/>
            <person name="Dhakephalkar P.K."/>
        </authorList>
    </citation>
    <scope>NUCLEOTIDE SEQUENCE [LARGE SCALE GENOMIC DNA]</scope>
    <source>
        <strain evidence="1 2">113A</strain>
    </source>
</reference>
<dbReference type="AlphaFoldDB" id="A0A084JD45"/>
<organism evidence="1 2">
    <name type="scientific">Clostridium sulfidigenes</name>
    <dbReference type="NCBI Taxonomy" id="318464"/>
    <lineage>
        <taxon>Bacteria</taxon>
        <taxon>Bacillati</taxon>
        <taxon>Bacillota</taxon>
        <taxon>Clostridia</taxon>
        <taxon>Eubacteriales</taxon>
        <taxon>Clostridiaceae</taxon>
        <taxon>Clostridium</taxon>
    </lineage>
</organism>
<keyword evidence="2" id="KW-1185">Reference proteome</keyword>
<dbReference type="Proteomes" id="UP000028542">
    <property type="component" value="Unassembled WGS sequence"/>
</dbReference>
<proteinExistence type="predicted"/>
<dbReference type="Pfam" id="PF20124">
    <property type="entry name" value="DUF6514"/>
    <property type="match status" value="1"/>
</dbReference>
<sequence length="115" mass="13336">MIIETLKSNMVCEENTIEYTYNLIESELEVHMNGERRVIDVYGVEIESEVKNKGKHVKQYKEHVECITPNKYKGSELLGLLKNNVVSPIHLIDIIEEYIEAYYADFDELVQAIAN</sequence>
<dbReference type="RefSeq" id="WP_035132187.1">
    <property type="nucleotide sequence ID" value="NZ_JPMD01000017.1"/>
</dbReference>
<name>A0A084JD45_9CLOT</name>
<dbReference type="InterPro" id="IPR017016">
    <property type="entry name" value="UCP033595"/>
</dbReference>